<keyword evidence="4" id="KW-1185">Reference proteome</keyword>
<evidence type="ECO:0000256" key="1">
    <source>
        <dbReference type="SAM" id="Phobius"/>
    </source>
</evidence>
<feature type="transmembrane region" description="Helical" evidence="1">
    <location>
        <begin position="12"/>
        <end position="34"/>
    </location>
</feature>
<gene>
    <name evidence="3" type="ORF">EUB48_21085</name>
</gene>
<evidence type="ECO:0000259" key="2">
    <source>
        <dbReference type="Pfam" id="PF11127"/>
    </source>
</evidence>
<protein>
    <submittedName>
        <fullName evidence="3">DUF2892 domain-containing protein</fullName>
    </submittedName>
</protein>
<dbReference type="Pfam" id="PF11127">
    <property type="entry name" value="YgaP-like_TM"/>
    <property type="match status" value="1"/>
</dbReference>
<keyword evidence="1" id="KW-0812">Transmembrane</keyword>
<sequence length="65" mass="6845">MQVNIGGIDRTLRILVGLVLIGLATIGTIGWWGWLGIVPLVTGAIGWCPPYALFGFSTCATKSKA</sequence>
<dbReference type="KEGG" id="rhf:EUB48_21085"/>
<accession>A0A515DGJ4</accession>
<feature type="domain" description="Inner membrane protein YgaP-like transmembrane" evidence="2">
    <location>
        <begin position="1"/>
        <end position="62"/>
    </location>
</feature>
<name>A0A515DGJ4_9BURK</name>
<evidence type="ECO:0000313" key="4">
    <source>
        <dbReference type="Proteomes" id="UP000316798"/>
    </source>
</evidence>
<keyword evidence="1" id="KW-1133">Transmembrane helix</keyword>
<dbReference type="EMBL" id="CP035503">
    <property type="protein sequence ID" value="QDL39543.1"/>
    <property type="molecule type" value="Genomic_DNA"/>
</dbReference>
<reference evidence="3 4" key="1">
    <citation type="submission" date="2019-01" db="EMBL/GenBank/DDBJ databases">
        <title>Genomic insights into a novel species Rhodoferax sp.</title>
        <authorList>
            <person name="Jin L."/>
        </authorList>
    </citation>
    <scope>NUCLEOTIDE SEQUENCE [LARGE SCALE GENOMIC DNA]</scope>
    <source>
        <strain evidence="3 4">CHu59-6-5</strain>
    </source>
</reference>
<organism evidence="3 4">
    <name type="scientific">Rhodoferax sediminis</name>
    <dbReference type="NCBI Taxonomy" id="2509614"/>
    <lineage>
        <taxon>Bacteria</taxon>
        <taxon>Pseudomonadati</taxon>
        <taxon>Pseudomonadota</taxon>
        <taxon>Betaproteobacteria</taxon>
        <taxon>Burkholderiales</taxon>
        <taxon>Comamonadaceae</taxon>
        <taxon>Rhodoferax</taxon>
    </lineage>
</organism>
<proteinExistence type="predicted"/>
<feature type="transmembrane region" description="Helical" evidence="1">
    <location>
        <begin position="40"/>
        <end position="60"/>
    </location>
</feature>
<dbReference type="RefSeq" id="WP_142821007.1">
    <property type="nucleotide sequence ID" value="NZ_CP035503.1"/>
</dbReference>
<evidence type="ECO:0000313" key="3">
    <source>
        <dbReference type="EMBL" id="QDL39543.1"/>
    </source>
</evidence>
<dbReference type="AlphaFoldDB" id="A0A515DGJ4"/>
<keyword evidence="1" id="KW-0472">Membrane</keyword>
<dbReference type="Proteomes" id="UP000316798">
    <property type="component" value="Chromosome"/>
</dbReference>
<dbReference type="InterPro" id="IPR021309">
    <property type="entry name" value="YgaP-like_TM"/>
</dbReference>